<comment type="caution">
    <text evidence="2">The sequence shown here is derived from an EMBL/GenBank/DDBJ whole genome shotgun (WGS) entry which is preliminary data.</text>
</comment>
<evidence type="ECO:0000259" key="1">
    <source>
        <dbReference type="Pfam" id="PF00194"/>
    </source>
</evidence>
<proteinExistence type="predicted"/>
<name>A0AAV4H7W0_9GAST</name>
<dbReference type="Pfam" id="PF00194">
    <property type="entry name" value="Carb_anhydrase"/>
    <property type="match status" value="1"/>
</dbReference>
<dbReference type="AlphaFoldDB" id="A0AAV4H7W0"/>
<accession>A0AAV4H7W0</accession>
<reference evidence="2 3" key="1">
    <citation type="journal article" date="2021" name="Elife">
        <title>Chloroplast acquisition without the gene transfer in kleptoplastic sea slugs, Plakobranchus ocellatus.</title>
        <authorList>
            <person name="Maeda T."/>
            <person name="Takahashi S."/>
            <person name="Yoshida T."/>
            <person name="Shimamura S."/>
            <person name="Takaki Y."/>
            <person name="Nagai Y."/>
            <person name="Toyoda A."/>
            <person name="Suzuki Y."/>
            <person name="Arimoto A."/>
            <person name="Ishii H."/>
            <person name="Satoh N."/>
            <person name="Nishiyama T."/>
            <person name="Hasebe M."/>
            <person name="Maruyama T."/>
            <person name="Minagawa J."/>
            <person name="Obokata J."/>
            <person name="Shigenobu S."/>
        </authorList>
    </citation>
    <scope>NUCLEOTIDE SEQUENCE [LARGE SCALE GENOMIC DNA]</scope>
</reference>
<dbReference type="InterPro" id="IPR036398">
    <property type="entry name" value="CA_dom_sf"/>
</dbReference>
<sequence length="121" mass="13462">MYYPEASGSSQSPIDLNSNDAIYEKRLADRPLKFMYSTSRETEVLNNGYTLVVFPRYKQGKRICKMIILVIIDNNRIANISPHDNEDVTSTNFITNAAAATTTAPGQWPCDKTLVQRSGGA</sequence>
<dbReference type="Gene3D" id="3.10.200.10">
    <property type="entry name" value="Alpha carbonic anhydrase"/>
    <property type="match status" value="1"/>
</dbReference>
<dbReference type="EMBL" id="BMAT01012458">
    <property type="protein sequence ID" value="GFR92811.1"/>
    <property type="molecule type" value="Genomic_DNA"/>
</dbReference>
<dbReference type="InterPro" id="IPR001148">
    <property type="entry name" value="CA_dom"/>
</dbReference>
<keyword evidence="3" id="KW-1185">Reference proteome</keyword>
<gene>
    <name evidence="2" type="ORF">ElyMa_006210600</name>
</gene>
<evidence type="ECO:0000313" key="3">
    <source>
        <dbReference type="Proteomes" id="UP000762676"/>
    </source>
</evidence>
<organism evidence="2 3">
    <name type="scientific">Elysia marginata</name>
    <dbReference type="NCBI Taxonomy" id="1093978"/>
    <lineage>
        <taxon>Eukaryota</taxon>
        <taxon>Metazoa</taxon>
        <taxon>Spiralia</taxon>
        <taxon>Lophotrochozoa</taxon>
        <taxon>Mollusca</taxon>
        <taxon>Gastropoda</taxon>
        <taxon>Heterobranchia</taxon>
        <taxon>Euthyneura</taxon>
        <taxon>Panpulmonata</taxon>
        <taxon>Sacoglossa</taxon>
        <taxon>Placobranchoidea</taxon>
        <taxon>Plakobranchidae</taxon>
        <taxon>Elysia</taxon>
    </lineage>
</organism>
<evidence type="ECO:0000313" key="2">
    <source>
        <dbReference type="EMBL" id="GFR92811.1"/>
    </source>
</evidence>
<dbReference type="Proteomes" id="UP000762676">
    <property type="component" value="Unassembled WGS sequence"/>
</dbReference>
<protein>
    <submittedName>
        <fullName evidence="2">Carbonic anhydrase-related protein</fullName>
    </submittedName>
</protein>
<feature type="domain" description="Alpha-carbonic anhydrase" evidence="1">
    <location>
        <begin position="3"/>
        <end position="54"/>
    </location>
</feature>
<dbReference type="SUPFAM" id="SSF51069">
    <property type="entry name" value="Carbonic anhydrase"/>
    <property type="match status" value="1"/>
</dbReference>